<keyword evidence="5" id="KW-0393">Immunoglobulin domain</keyword>
<feature type="domain" description="Ig-like" evidence="6">
    <location>
        <begin position="1"/>
        <end position="63"/>
    </location>
</feature>
<dbReference type="PANTHER" id="PTHR11640">
    <property type="entry name" value="NEPHRIN"/>
    <property type="match status" value="1"/>
</dbReference>
<dbReference type="Proteomes" id="UP000007875">
    <property type="component" value="Unassembled WGS sequence"/>
</dbReference>
<dbReference type="eggNOG" id="KOG4475">
    <property type="taxonomic scope" value="Eukaryota"/>
</dbReference>
<evidence type="ECO:0000259" key="6">
    <source>
        <dbReference type="PROSITE" id="PS50835"/>
    </source>
</evidence>
<evidence type="ECO:0000313" key="8">
    <source>
        <dbReference type="Proteomes" id="UP000007875"/>
    </source>
</evidence>
<keyword evidence="3" id="KW-1015">Disulfide bond</keyword>
<evidence type="ECO:0000256" key="4">
    <source>
        <dbReference type="ARBA" id="ARBA00023180"/>
    </source>
</evidence>
<dbReference type="InterPro" id="IPR007110">
    <property type="entry name" value="Ig-like_dom"/>
</dbReference>
<dbReference type="CDD" id="cd00096">
    <property type="entry name" value="Ig"/>
    <property type="match status" value="1"/>
</dbReference>
<reference evidence="7" key="2">
    <citation type="submission" date="2025-08" db="UniProtKB">
        <authorList>
            <consortium name="Ensembl"/>
        </authorList>
    </citation>
    <scope>IDENTIFICATION</scope>
</reference>
<dbReference type="GO" id="GO:0005886">
    <property type="term" value="C:plasma membrane"/>
    <property type="evidence" value="ECO:0007669"/>
    <property type="project" value="TreeGrafter"/>
</dbReference>
<evidence type="ECO:0000313" key="7">
    <source>
        <dbReference type="Ensembl" id="ENSCSAVP00000005015.1"/>
    </source>
</evidence>
<keyword evidence="8" id="KW-1185">Reference proteome</keyword>
<reference evidence="7" key="3">
    <citation type="submission" date="2025-09" db="UniProtKB">
        <authorList>
            <consortium name="Ensembl"/>
        </authorList>
    </citation>
    <scope>IDENTIFICATION</scope>
</reference>
<organism evidence="7 8">
    <name type="scientific">Ciona savignyi</name>
    <name type="common">Pacific transparent sea squirt</name>
    <dbReference type="NCBI Taxonomy" id="51511"/>
    <lineage>
        <taxon>Eukaryota</taxon>
        <taxon>Metazoa</taxon>
        <taxon>Chordata</taxon>
        <taxon>Tunicata</taxon>
        <taxon>Ascidiacea</taxon>
        <taxon>Phlebobranchia</taxon>
        <taxon>Cionidae</taxon>
        <taxon>Ciona</taxon>
    </lineage>
</organism>
<proteinExistence type="predicted"/>
<dbReference type="PANTHER" id="PTHR11640:SF164">
    <property type="entry name" value="MAM DOMAIN-CONTAINING GLYCOSYLPHOSPHATIDYLINOSITOL ANCHOR PROTEIN 1"/>
    <property type="match status" value="1"/>
</dbReference>
<dbReference type="InterPro" id="IPR036179">
    <property type="entry name" value="Ig-like_dom_sf"/>
</dbReference>
<feature type="domain" description="Ig-like" evidence="6">
    <location>
        <begin position="68"/>
        <end position="126"/>
    </location>
</feature>
<dbReference type="AlphaFoldDB" id="H2YI66"/>
<evidence type="ECO:0000256" key="1">
    <source>
        <dbReference type="ARBA" id="ARBA00004479"/>
    </source>
</evidence>
<dbReference type="GO" id="GO:0005911">
    <property type="term" value="C:cell-cell junction"/>
    <property type="evidence" value="ECO:0007669"/>
    <property type="project" value="TreeGrafter"/>
</dbReference>
<dbReference type="OMA" id="EMSVTCT"/>
<dbReference type="HOGENOM" id="CLU_1986530_0_0_1"/>
<dbReference type="InterPro" id="IPR013783">
    <property type="entry name" value="Ig-like_fold"/>
</dbReference>
<evidence type="ECO:0000256" key="2">
    <source>
        <dbReference type="ARBA" id="ARBA00023136"/>
    </source>
</evidence>
<keyword evidence="2" id="KW-0472">Membrane</keyword>
<dbReference type="Ensembl" id="ENSCSAVT00000005086.1">
    <property type="protein sequence ID" value="ENSCSAVP00000005015.1"/>
    <property type="gene ID" value="ENSCSAVG00000002993.1"/>
</dbReference>
<dbReference type="InParanoid" id="H2YI66"/>
<evidence type="ECO:0000256" key="5">
    <source>
        <dbReference type="ARBA" id="ARBA00023319"/>
    </source>
</evidence>
<reference evidence="8" key="1">
    <citation type="submission" date="2003-08" db="EMBL/GenBank/DDBJ databases">
        <authorList>
            <person name="Birren B."/>
            <person name="Nusbaum C."/>
            <person name="Abebe A."/>
            <person name="Abouelleil A."/>
            <person name="Adekoya E."/>
            <person name="Ait-zahra M."/>
            <person name="Allen N."/>
            <person name="Allen T."/>
            <person name="An P."/>
            <person name="Anderson M."/>
            <person name="Anderson S."/>
            <person name="Arachchi H."/>
            <person name="Armbruster J."/>
            <person name="Bachantsang P."/>
            <person name="Baldwin J."/>
            <person name="Barry A."/>
            <person name="Bayul T."/>
            <person name="Blitshsteyn B."/>
            <person name="Bloom T."/>
            <person name="Blye J."/>
            <person name="Boguslavskiy L."/>
            <person name="Borowsky M."/>
            <person name="Boukhgalter B."/>
            <person name="Brunache A."/>
            <person name="Butler J."/>
            <person name="Calixte N."/>
            <person name="Calvo S."/>
            <person name="Camarata J."/>
            <person name="Campo K."/>
            <person name="Chang J."/>
            <person name="Cheshatsang Y."/>
            <person name="Citroen M."/>
            <person name="Collymore A."/>
            <person name="Considine T."/>
            <person name="Cook A."/>
            <person name="Cooke P."/>
            <person name="Corum B."/>
            <person name="Cuomo C."/>
            <person name="David R."/>
            <person name="Dawoe T."/>
            <person name="Degray S."/>
            <person name="Dodge S."/>
            <person name="Dooley K."/>
            <person name="Dorje P."/>
            <person name="Dorjee K."/>
            <person name="Dorris L."/>
            <person name="Duffey N."/>
            <person name="Dupes A."/>
            <person name="Elkins T."/>
            <person name="Engels R."/>
            <person name="Erickson J."/>
            <person name="Farina A."/>
            <person name="Faro S."/>
            <person name="Ferreira P."/>
            <person name="Fischer H."/>
            <person name="Fitzgerald M."/>
            <person name="Foley K."/>
            <person name="Gage D."/>
            <person name="Galagan J."/>
            <person name="Gearin G."/>
            <person name="Gnerre S."/>
            <person name="Gnirke A."/>
            <person name="Goyette A."/>
            <person name="Graham J."/>
            <person name="Grandbois E."/>
            <person name="Gyaltsen K."/>
            <person name="Hafez N."/>
            <person name="Hagopian D."/>
            <person name="Hagos B."/>
            <person name="Hall J."/>
            <person name="Hatcher B."/>
            <person name="Heller A."/>
            <person name="Higgins H."/>
            <person name="Honan T."/>
            <person name="Horn A."/>
            <person name="Houde N."/>
            <person name="Hughes L."/>
            <person name="Hulme W."/>
            <person name="Husby E."/>
            <person name="Iliev I."/>
            <person name="Jaffe D."/>
            <person name="Jones C."/>
            <person name="Kamal M."/>
            <person name="Kamat A."/>
            <person name="Kamvysselis M."/>
            <person name="Karlsson E."/>
            <person name="Kells C."/>
            <person name="Kieu A."/>
            <person name="Kisner P."/>
            <person name="Kodira C."/>
            <person name="Kulbokas E."/>
            <person name="Labutti K."/>
            <person name="Lama D."/>
            <person name="Landers T."/>
            <person name="Leger J."/>
            <person name="Levine S."/>
            <person name="Lewis D."/>
            <person name="Lewis T."/>
            <person name="Lindblad-toh K."/>
            <person name="Liu X."/>
            <person name="Lokyitsang T."/>
            <person name="Lokyitsang Y."/>
            <person name="Lucien O."/>
            <person name="Lui A."/>
            <person name="Ma L.J."/>
            <person name="Mabbitt R."/>
            <person name="Macdonald J."/>
            <person name="Maclean C."/>
            <person name="Major J."/>
            <person name="Manning J."/>
            <person name="Marabella R."/>
            <person name="Maru K."/>
            <person name="Matthews C."/>
            <person name="Mauceli E."/>
            <person name="Mccarthy M."/>
            <person name="Mcdonough S."/>
            <person name="Mcghee T."/>
            <person name="Meldrim J."/>
            <person name="Meneus L."/>
            <person name="Mesirov J."/>
            <person name="Mihalev A."/>
            <person name="Mihova T."/>
            <person name="Mikkelsen T."/>
            <person name="Mlenga V."/>
            <person name="Moru K."/>
            <person name="Mozes J."/>
            <person name="Mulrain L."/>
            <person name="Munson G."/>
            <person name="Naylor J."/>
            <person name="Newes C."/>
            <person name="Nguyen C."/>
            <person name="Nguyen N."/>
            <person name="Nguyen T."/>
            <person name="Nicol R."/>
            <person name="Nielsen C."/>
            <person name="Nizzari M."/>
            <person name="Norbu C."/>
            <person name="Norbu N."/>
            <person name="O'donnell P."/>
            <person name="Okoawo O."/>
            <person name="O'leary S."/>
            <person name="Omotosho B."/>
            <person name="O'neill K."/>
            <person name="Osman S."/>
            <person name="Parker S."/>
            <person name="Perrin D."/>
            <person name="Phunkhang P."/>
            <person name="Piqani B."/>
            <person name="Purcell S."/>
            <person name="Rachupka T."/>
            <person name="Ramasamy U."/>
            <person name="Rameau R."/>
            <person name="Ray V."/>
            <person name="Raymond C."/>
            <person name="Retta R."/>
            <person name="Richardson S."/>
            <person name="Rise C."/>
            <person name="Rodriguez J."/>
            <person name="Rogers J."/>
            <person name="Rogov P."/>
            <person name="Rutman M."/>
            <person name="Schupbach R."/>
            <person name="Seaman C."/>
            <person name="Settipalli S."/>
            <person name="Sharpe T."/>
            <person name="Sheridan J."/>
            <person name="Sherpa N."/>
            <person name="Shi J."/>
            <person name="Smirnov S."/>
            <person name="Smith C."/>
            <person name="Sougnez C."/>
            <person name="Spencer B."/>
            <person name="Stalker J."/>
            <person name="Stange-thomann N."/>
            <person name="Stavropoulos S."/>
            <person name="Stetson K."/>
            <person name="Stone C."/>
            <person name="Stone S."/>
            <person name="Stubbs M."/>
            <person name="Talamas J."/>
            <person name="Tchuinga P."/>
            <person name="Tenzing P."/>
            <person name="Tesfaye S."/>
            <person name="Theodore J."/>
            <person name="Thoulutsang Y."/>
            <person name="Topham K."/>
            <person name="Towey S."/>
            <person name="Tsamla T."/>
            <person name="Tsomo N."/>
            <person name="Vallee D."/>
            <person name="Vassiliev H."/>
            <person name="Venkataraman V."/>
            <person name="Vinson J."/>
            <person name="Vo A."/>
            <person name="Wade C."/>
            <person name="Wang S."/>
            <person name="Wangchuk T."/>
            <person name="Wangdi T."/>
            <person name="Whittaker C."/>
            <person name="Wilkinson J."/>
            <person name="Wu Y."/>
            <person name="Wyman D."/>
            <person name="Yadav S."/>
            <person name="Yang S."/>
            <person name="Yang X."/>
            <person name="Yeager S."/>
            <person name="Yee E."/>
            <person name="Young G."/>
            <person name="Zainoun J."/>
            <person name="Zembeck L."/>
            <person name="Zimmer A."/>
            <person name="Zody M."/>
            <person name="Lander E."/>
        </authorList>
    </citation>
    <scope>NUCLEOTIDE SEQUENCE [LARGE SCALE GENOMIC DNA]</scope>
</reference>
<accession>H2YI66</accession>
<dbReference type="Gene3D" id="2.60.40.10">
    <property type="entry name" value="Immunoglobulins"/>
    <property type="match status" value="2"/>
</dbReference>
<keyword evidence="4" id="KW-0325">Glycoprotein</keyword>
<evidence type="ECO:0000256" key="3">
    <source>
        <dbReference type="ARBA" id="ARBA00023157"/>
    </source>
</evidence>
<dbReference type="GO" id="GO:0050839">
    <property type="term" value="F:cell adhesion molecule binding"/>
    <property type="evidence" value="ECO:0007669"/>
    <property type="project" value="TreeGrafter"/>
</dbReference>
<dbReference type="Pfam" id="PF13895">
    <property type="entry name" value="Ig_2"/>
    <property type="match status" value="1"/>
</dbReference>
<dbReference type="Pfam" id="PF13927">
    <property type="entry name" value="Ig_3"/>
    <property type="match status" value="1"/>
</dbReference>
<protein>
    <recommendedName>
        <fullName evidence="6">Ig-like domain-containing protein</fullName>
    </recommendedName>
</protein>
<sequence>MNISCTSTGEPPADVTLFKNGEEIATESSGNFFLPFVTSDASGVYSCVATSVAGSAEDSISITVYTIPVVSIDERKVVVTSGDEMSVTCTANGNPEPSLSWSRLNGSLAEELVNTGKLSISNVKVD</sequence>
<dbReference type="SUPFAM" id="SSF48726">
    <property type="entry name" value="Immunoglobulin"/>
    <property type="match status" value="2"/>
</dbReference>
<dbReference type="PROSITE" id="PS50835">
    <property type="entry name" value="IG_LIKE"/>
    <property type="match status" value="2"/>
</dbReference>
<dbReference type="InterPro" id="IPR051275">
    <property type="entry name" value="Cell_adhesion_signaling"/>
</dbReference>
<comment type="subcellular location">
    <subcellularLocation>
        <location evidence="1">Membrane</location>
        <topology evidence="1">Single-pass type I membrane protein</topology>
    </subcellularLocation>
</comment>
<name>H2YI66_CIOSA</name>
<dbReference type="STRING" id="51511.ENSCSAVP00000005015"/>
<dbReference type="GO" id="GO:0098609">
    <property type="term" value="P:cell-cell adhesion"/>
    <property type="evidence" value="ECO:0007669"/>
    <property type="project" value="TreeGrafter"/>
</dbReference>